<keyword evidence="5 8" id="KW-0472">Membrane</keyword>
<comment type="similarity">
    <text evidence="6">Belongs to the ABC-4 integral membrane protein family.</text>
</comment>
<dbReference type="InterPro" id="IPR003838">
    <property type="entry name" value="ABC3_permease_C"/>
</dbReference>
<protein>
    <submittedName>
        <fullName evidence="10">FtsX-like permease family protein</fullName>
    </submittedName>
</protein>
<feature type="transmembrane region" description="Helical" evidence="8">
    <location>
        <begin position="20"/>
        <end position="40"/>
    </location>
</feature>
<feature type="transmembrane region" description="Helical" evidence="8">
    <location>
        <begin position="321"/>
        <end position="344"/>
    </location>
</feature>
<dbReference type="InterPro" id="IPR050250">
    <property type="entry name" value="Macrolide_Exporter_MacB"/>
</dbReference>
<feature type="transmembrane region" description="Helical" evidence="8">
    <location>
        <begin position="529"/>
        <end position="551"/>
    </location>
</feature>
<dbReference type="GO" id="GO:0022857">
    <property type="term" value="F:transmembrane transporter activity"/>
    <property type="evidence" value="ECO:0007669"/>
    <property type="project" value="TreeGrafter"/>
</dbReference>
<evidence type="ECO:0000256" key="5">
    <source>
        <dbReference type="ARBA" id="ARBA00023136"/>
    </source>
</evidence>
<evidence type="ECO:0000259" key="9">
    <source>
        <dbReference type="Pfam" id="PF02687"/>
    </source>
</evidence>
<name>A0A9D2UUF3_9ACTN</name>
<evidence type="ECO:0000256" key="2">
    <source>
        <dbReference type="ARBA" id="ARBA00022475"/>
    </source>
</evidence>
<dbReference type="AlphaFoldDB" id="A0A9D2UUF3"/>
<evidence type="ECO:0000313" key="11">
    <source>
        <dbReference type="Proteomes" id="UP000786989"/>
    </source>
</evidence>
<dbReference type="Proteomes" id="UP000786989">
    <property type="component" value="Unassembled WGS sequence"/>
</dbReference>
<feature type="region of interest" description="Disordered" evidence="7">
    <location>
        <begin position="684"/>
        <end position="709"/>
    </location>
</feature>
<comment type="caution">
    <text evidence="10">The sequence shown here is derived from an EMBL/GenBank/DDBJ whole genome shotgun (WGS) entry which is preliminary data.</text>
</comment>
<feature type="transmembrane region" description="Helical" evidence="8">
    <location>
        <begin position="372"/>
        <end position="399"/>
    </location>
</feature>
<evidence type="ECO:0000256" key="1">
    <source>
        <dbReference type="ARBA" id="ARBA00004651"/>
    </source>
</evidence>
<organism evidence="10 11">
    <name type="scientific">Slackia equolifaciens</name>
    <dbReference type="NCBI Taxonomy" id="498718"/>
    <lineage>
        <taxon>Bacteria</taxon>
        <taxon>Bacillati</taxon>
        <taxon>Actinomycetota</taxon>
        <taxon>Coriobacteriia</taxon>
        <taxon>Eggerthellales</taxon>
        <taxon>Eggerthellaceae</taxon>
        <taxon>Slackia</taxon>
    </lineage>
</organism>
<keyword evidence="2" id="KW-1003">Cell membrane</keyword>
<reference evidence="10" key="1">
    <citation type="journal article" date="2021" name="PeerJ">
        <title>Extensive microbial diversity within the chicken gut microbiome revealed by metagenomics and culture.</title>
        <authorList>
            <person name="Gilroy R."/>
            <person name="Ravi A."/>
            <person name="Getino M."/>
            <person name="Pursley I."/>
            <person name="Horton D.L."/>
            <person name="Alikhan N.F."/>
            <person name="Baker D."/>
            <person name="Gharbi K."/>
            <person name="Hall N."/>
            <person name="Watson M."/>
            <person name="Adriaenssens E.M."/>
            <person name="Foster-Nyarko E."/>
            <person name="Jarju S."/>
            <person name="Secka A."/>
            <person name="Antonio M."/>
            <person name="Oren A."/>
            <person name="Chaudhuri R.R."/>
            <person name="La Ragione R."/>
            <person name="Hildebrand F."/>
            <person name="Pallen M.J."/>
        </authorList>
    </citation>
    <scope>NUCLEOTIDE SEQUENCE</scope>
    <source>
        <strain evidence="10">ChiGjej6B6-11269</strain>
    </source>
</reference>
<dbReference type="GO" id="GO:0005886">
    <property type="term" value="C:plasma membrane"/>
    <property type="evidence" value="ECO:0007669"/>
    <property type="project" value="UniProtKB-SubCell"/>
</dbReference>
<dbReference type="PANTHER" id="PTHR30572">
    <property type="entry name" value="MEMBRANE COMPONENT OF TRANSPORTER-RELATED"/>
    <property type="match status" value="1"/>
</dbReference>
<evidence type="ECO:0000256" key="3">
    <source>
        <dbReference type="ARBA" id="ARBA00022692"/>
    </source>
</evidence>
<sequence length="709" mass="75184">MSVMSNFTLRSLAKNRVRTIVSIAGIALSCALITAIFTMLSSINAGLFQRTLESEGSWQVYASNVPAATLDQLEKSDDVANLSANFELGSAAFDANERTLFGGYLTVKSAPAAIKGTFEENGIPLTLLPSINEGRMPETEREIALPSMLKGETLGSSGEGGVSASSIELGDAIVVDLGERVRKNPDTGEDMRLDSSDSYLDPETAAQLGIDDERLENVQQRTYTVVGFYDDLGTYIGNDFTATAAGLTGITGPAHASTPTDVESQDGPTPLAQAYLTTQGFTSRDELTGFTASLGLDDALIHTNLLRYQGMPEDRAVFDSLFIMAATLAVVVAGAGVSLIYNSFSISVAERTRQFGMLSSIGASRRQLRRSVLFEALALGLIGIPAGIALGVGGVAVALRFTSDALGSAIALENGIPLVVSPLSIGGCALFSLVILVVSAWIPALRASRVSAVDAIRQTQDVRLTRRALRRQRKEVDEARDLAKRQGMHAAYARAGSFALRRGVAGRIFGLPGILAKRSRERASSRGRVVVASLAMSVLLLIVCGSVKLYMDPFVGQAKTTNGAGNDADITATFSYTASPTWHLTPEALDGITGSMGSFKEAATKTDGVEIAGVVKQGEARAFVPASMLDPKAREVYDSKFDTTSADWVPSAYTKAGDYVQNLTTFYLDDATFDALAERVGVDPSQFDDPAHPKALGLDAYRGQSEDGR</sequence>
<feature type="domain" description="ABC3 transporter permease C-terminal" evidence="9">
    <location>
        <begin position="328"/>
        <end position="451"/>
    </location>
</feature>
<dbReference type="EMBL" id="DYWI01000001">
    <property type="protein sequence ID" value="HJF64489.1"/>
    <property type="molecule type" value="Genomic_DNA"/>
</dbReference>
<comment type="subcellular location">
    <subcellularLocation>
        <location evidence="1">Cell membrane</location>
        <topology evidence="1">Multi-pass membrane protein</topology>
    </subcellularLocation>
</comment>
<evidence type="ECO:0000313" key="10">
    <source>
        <dbReference type="EMBL" id="HJF64489.1"/>
    </source>
</evidence>
<accession>A0A9D2UUF3</accession>
<feature type="transmembrane region" description="Helical" evidence="8">
    <location>
        <begin position="419"/>
        <end position="442"/>
    </location>
</feature>
<keyword evidence="4 8" id="KW-1133">Transmembrane helix</keyword>
<evidence type="ECO:0000256" key="8">
    <source>
        <dbReference type="SAM" id="Phobius"/>
    </source>
</evidence>
<reference evidence="10" key="2">
    <citation type="submission" date="2021-09" db="EMBL/GenBank/DDBJ databases">
        <authorList>
            <person name="Gilroy R."/>
        </authorList>
    </citation>
    <scope>NUCLEOTIDE SEQUENCE</scope>
    <source>
        <strain evidence="10">ChiGjej6B6-11269</strain>
    </source>
</reference>
<evidence type="ECO:0000256" key="7">
    <source>
        <dbReference type="SAM" id="MobiDB-lite"/>
    </source>
</evidence>
<evidence type="ECO:0000256" key="6">
    <source>
        <dbReference type="ARBA" id="ARBA00038076"/>
    </source>
</evidence>
<keyword evidence="3 8" id="KW-0812">Transmembrane</keyword>
<feature type="non-terminal residue" evidence="10">
    <location>
        <position position="709"/>
    </location>
</feature>
<dbReference type="Pfam" id="PF02687">
    <property type="entry name" value="FtsX"/>
    <property type="match status" value="1"/>
</dbReference>
<evidence type="ECO:0000256" key="4">
    <source>
        <dbReference type="ARBA" id="ARBA00022989"/>
    </source>
</evidence>
<dbReference type="PANTHER" id="PTHR30572:SF4">
    <property type="entry name" value="ABC TRANSPORTER PERMEASE YTRF"/>
    <property type="match status" value="1"/>
</dbReference>
<gene>
    <name evidence="10" type="ORF">K8U77_00005</name>
</gene>
<proteinExistence type="inferred from homology"/>